<dbReference type="InterPro" id="IPR007396">
    <property type="entry name" value="TR_PAI2-type"/>
</dbReference>
<proteinExistence type="predicted"/>
<protein>
    <submittedName>
        <fullName evidence="1">FMN-binding negative transcriptional regulator</fullName>
    </submittedName>
</protein>
<dbReference type="PANTHER" id="PTHR35802">
    <property type="entry name" value="PROTEASE SYNTHASE AND SPORULATION PROTEIN PAI 2"/>
    <property type="match status" value="1"/>
</dbReference>
<comment type="caution">
    <text evidence="1">The sequence shown here is derived from an EMBL/GenBank/DDBJ whole genome shotgun (WGS) entry which is preliminary data.</text>
</comment>
<name>A0A9X1NGR4_9ACTN</name>
<reference evidence="1" key="1">
    <citation type="submission" date="2021-11" db="EMBL/GenBank/DDBJ databases">
        <title>Streptomyces corallinus and Kineosporia corallina sp. nov., two new coral-derived marine actinobacteria.</title>
        <authorList>
            <person name="Buangrab K."/>
            <person name="Sutthacheep M."/>
            <person name="Yeemin T."/>
            <person name="Harunari E."/>
            <person name="Igarashi Y."/>
            <person name="Sripreechasak P."/>
            <person name="Kanchanasin P."/>
            <person name="Tanasupawat S."/>
            <person name="Phongsopitanun W."/>
        </authorList>
    </citation>
    <scope>NUCLEOTIDE SEQUENCE</scope>
    <source>
        <strain evidence="1">JCM 31032</strain>
    </source>
</reference>
<dbReference type="RefSeq" id="WP_231447626.1">
    <property type="nucleotide sequence ID" value="NZ_JAJOMB010000018.1"/>
</dbReference>
<dbReference type="PANTHER" id="PTHR35802:SF1">
    <property type="entry name" value="PROTEASE SYNTHASE AND SPORULATION PROTEIN PAI 2"/>
    <property type="match status" value="1"/>
</dbReference>
<dbReference type="Proteomes" id="UP001138997">
    <property type="component" value="Unassembled WGS sequence"/>
</dbReference>
<keyword evidence="2" id="KW-1185">Reference proteome</keyword>
<gene>
    <name evidence="1" type="ORF">LR394_28365</name>
</gene>
<dbReference type="SUPFAM" id="SSF50475">
    <property type="entry name" value="FMN-binding split barrel"/>
    <property type="match status" value="1"/>
</dbReference>
<dbReference type="AlphaFoldDB" id="A0A9X1NGR4"/>
<dbReference type="PIRSF" id="PIRSF010372">
    <property type="entry name" value="PaiB"/>
    <property type="match status" value="1"/>
</dbReference>
<dbReference type="InterPro" id="IPR012349">
    <property type="entry name" value="Split_barrel_FMN-bd"/>
</dbReference>
<evidence type="ECO:0000313" key="1">
    <source>
        <dbReference type="EMBL" id="MCD5314822.1"/>
    </source>
</evidence>
<dbReference type="Pfam" id="PF04299">
    <property type="entry name" value="FMN_bind_2"/>
    <property type="match status" value="1"/>
</dbReference>
<sequence length="207" mass="22654">MHVFTEYGEQELAWTWRLVNENPFALLITTSGGQPRATHVPVLWAAGATERGGPLEGQVLLGHLAAANAQNHDLARADASALVAVTGPNSYVSPALYQVTPAAPTWNYAAVHLTGTVRLLDPDETFEVLSRTVDHLESTRLKPWDPSGSLTYWRRILPGVRGFALTVTSVAAQFKLSQDKPAAIRQRVQADVDPDLAHWMQVTDPDR</sequence>
<organism evidence="1 2">
    <name type="scientific">Kineosporia babensis</name>
    <dbReference type="NCBI Taxonomy" id="499548"/>
    <lineage>
        <taxon>Bacteria</taxon>
        <taxon>Bacillati</taxon>
        <taxon>Actinomycetota</taxon>
        <taxon>Actinomycetes</taxon>
        <taxon>Kineosporiales</taxon>
        <taxon>Kineosporiaceae</taxon>
        <taxon>Kineosporia</taxon>
    </lineage>
</organism>
<evidence type="ECO:0000313" key="2">
    <source>
        <dbReference type="Proteomes" id="UP001138997"/>
    </source>
</evidence>
<dbReference type="EMBL" id="JAJOMB010000018">
    <property type="protein sequence ID" value="MCD5314822.1"/>
    <property type="molecule type" value="Genomic_DNA"/>
</dbReference>
<accession>A0A9X1NGR4</accession>
<dbReference type="Gene3D" id="2.30.110.10">
    <property type="entry name" value="Electron Transport, Fmn-binding Protein, Chain A"/>
    <property type="match status" value="1"/>
</dbReference>